<protein>
    <submittedName>
        <fullName evidence="1">Uncharacterized protein</fullName>
    </submittedName>
</protein>
<name>A0A6G8S306_9GAMM</name>
<reference evidence="1 2" key="1">
    <citation type="submission" date="2020-03" db="EMBL/GenBank/DDBJ databases">
        <authorList>
            <person name="Zhu W."/>
        </authorList>
    </citation>
    <scope>NUCLEOTIDE SEQUENCE [LARGE SCALE GENOMIC DNA]</scope>
    <source>
        <strain evidence="1 2">185</strain>
    </source>
</reference>
<gene>
    <name evidence="1" type="ORF">G8D99_05855</name>
</gene>
<accession>A0A6G8S306</accession>
<sequence>MEVVAYMHNADLLLEDEKGIAVINGSHYVLSLGDRVYIKEMIDQNAQIYQVHISFACAEHCMLHDDQILLRFEGNKESLQQYLNKTTVH</sequence>
<organism evidence="1 2">
    <name type="scientific">Acinetobacter lanii</name>
    <dbReference type="NCBI Taxonomy" id="2715163"/>
    <lineage>
        <taxon>Bacteria</taxon>
        <taxon>Pseudomonadati</taxon>
        <taxon>Pseudomonadota</taxon>
        <taxon>Gammaproteobacteria</taxon>
        <taxon>Moraxellales</taxon>
        <taxon>Moraxellaceae</taxon>
        <taxon>Acinetobacter</taxon>
    </lineage>
</organism>
<proteinExistence type="predicted"/>
<keyword evidence="2" id="KW-1185">Reference proteome</keyword>
<dbReference type="AlphaFoldDB" id="A0A6G8S306"/>
<evidence type="ECO:0000313" key="2">
    <source>
        <dbReference type="Proteomes" id="UP000501939"/>
    </source>
</evidence>
<dbReference type="KEGG" id="alj:G8D99_05855"/>
<dbReference type="Proteomes" id="UP000501939">
    <property type="component" value="Chromosome"/>
</dbReference>
<dbReference type="EMBL" id="CP049916">
    <property type="protein sequence ID" value="QIO08589.1"/>
    <property type="molecule type" value="Genomic_DNA"/>
</dbReference>
<dbReference type="RefSeq" id="WP_166323488.1">
    <property type="nucleotide sequence ID" value="NZ_CP049916.1"/>
</dbReference>
<evidence type="ECO:0000313" key="1">
    <source>
        <dbReference type="EMBL" id="QIO08589.1"/>
    </source>
</evidence>